<dbReference type="AlphaFoldDB" id="A0ABD6BF01"/>
<feature type="compositionally biased region" description="Acidic residues" evidence="1">
    <location>
        <begin position="44"/>
        <end position="59"/>
    </location>
</feature>
<name>A0ABD6BF01_9EURY</name>
<sequence>MNRRTFITTATAGAGIVVAGCVGDTTEEPDPEADDTTDSGTDNQTDDEVDSEPEPEPEPEPMFVGTEIEELIPDFTQENPTHDELVRDDELNENFDAIFITEDEQVAVMVDVEIESSIEDADGRMQTRRDRVSEYHEFTLEGADDAFWYEEPDNARTYVRLSNGVGEVVAGRMSESDMIPDVNRSQEYAIALIEHWQTI</sequence>
<dbReference type="PROSITE" id="PS51257">
    <property type="entry name" value="PROKAR_LIPOPROTEIN"/>
    <property type="match status" value="1"/>
</dbReference>
<evidence type="ECO:0000256" key="1">
    <source>
        <dbReference type="SAM" id="MobiDB-lite"/>
    </source>
</evidence>
<protein>
    <recommendedName>
        <fullName evidence="4">Twin-arginine translocation signal domain-containing protein</fullName>
    </recommendedName>
</protein>
<comment type="caution">
    <text evidence="2">The sequence shown here is derived from an EMBL/GenBank/DDBJ whole genome shotgun (WGS) entry which is preliminary data.</text>
</comment>
<gene>
    <name evidence="2" type="ORF">ACFR99_08055</name>
</gene>
<organism evidence="2 3">
    <name type="scientific">Haloarchaeobius amylolyticus</name>
    <dbReference type="NCBI Taxonomy" id="1198296"/>
    <lineage>
        <taxon>Archaea</taxon>
        <taxon>Methanobacteriati</taxon>
        <taxon>Methanobacteriota</taxon>
        <taxon>Stenosarchaea group</taxon>
        <taxon>Halobacteria</taxon>
        <taxon>Halobacteriales</taxon>
        <taxon>Halorubellaceae</taxon>
        <taxon>Haloarchaeobius</taxon>
    </lineage>
</organism>
<evidence type="ECO:0000313" key="3">
    <source>
        <dbReference type="Proteomes" id="UP001597076"/>
    </source>
</evidence>
<dbReference type="EMBL" id="JBHUDI010000004">
    <property type="protein sequence ID" value="MFD1563500.1"/>
    <property type="molecule type" value="Genomic_DNA"/>
</dbReference>
<proteinExistence type="predicted"/>
<accession>A0ABD6BF01</accession>
<feature type="compositionally biased region" description="Acidic residues" evidence="1">
    <location>
        <begin position="25"/>
        <end position="37"/>
    </location>
</feature>
<keyword evidence="3" id="KW-1185">Reference proteome</keyword>
<feature type="region of interest" description="Disordered" evidence="1">
    <location>
        <begin position="21"/>
        <end position="61"/>
    </location>
</feature>
<dbReference type="Proteomes" id="UP001597076">
    <property type="component" value="Unassembled WGS sequence"/>
</dbReference>
<dbReference type="RefSeq" id="WP_390286127.1">
    <property type="nucleotide sequence ID" value="NZ_JBHUDI010000004.1"/>
</dbReference>
<evidence type="ECO:0000313" key="2">
    <source>
        <dbReference type="EMBL" id="MFD1563500.1"/>
    </source>
</evidence>
<evidence type="ECO:0008006" key="4">
    <source>
        <dbReference type="Google" id="ProtNLM"/>
    </source>
</evidence>
<reference evidence="2 3" key="1">
    <citation type="journal article" date="2019" name="Int. J. Syst. Evol. Microbiol.">
        <title>The Global Catalogue of Microorganisms (GCM) 10K type strain sequencing project: providing services to taxonomists for standard genome sequencing and annotation.</title>
        <authorList>
            <consortium name="The Broad Institute Genomics Platform"/>
            <consortium name="The Broad Institute Genome Sequencing Center for Infectious Disease"/>
            <person name="Wu L."/>
            <person name="Ma J."/>
        </authorList>
    </citation>
    <scope>NUCLEOTIDE SEQUENCE [LARGE SCALE GENOMIC DNA]</scope>
    <source>
        <strain evidence="2 3">CGMCC 1.12230</strain>
    </source>
</reference>